<dbReference type="InterPro" id="IPR037522">
    <property type="entry name" value="HD_GYP_dom"/>
</dbReference>
<dbReference type="InterPro" id="IPR003607">
    <property type="entry name" value="HD/PDEase_dom"/>
</dbReference>
<dbReference type="PANTHER" id="PTHR43155">
    <property type="entry name" value="CYCLIC DI-GMP PHOSPHODIESTERASE PA4108-RELATED"/>
    <property type="match status" value="1"/>
</dbReference>
<dbReference type="CDD" id="cd00077">
    <property type="entry name" value="HDc"/>
    <property type="match status" value="1"/>
</dbReference>
<protein>
    <submittedName>
        <fullName evidence="2">Uncharacterized conserved protein</fullName>
    </submittedName>
</protein>
<dbReference type="eggNOG" id="COG2206">
    <property type="taxonomic scope" value="Bacteria"/>
</dbReference>
<evidence type="ECO:0000313" key="3">
    <source>
        <dbReference type="Proteomes" id="UP000000611"/>
    </source>
</evidence>
<dbReference type="Gene3D" id="1.10.3210.10">
    <property type="entry name" value="Hypothetical protein af1432"/>
    <property type="match status" value="1"/>
</dbReference>
<feature type="domain" description="HD-GYP" evidence="1">
    <location>
        <begin position="116"/>
        <end position="312"/>
    </location>
</feature>
<dbReference type="AlphaFoldDB" id="B5RLR3"/>
<accession>B5RLR3</accession>
<dbReference type="Proteomes" id="UP000000611">
    <property type="component" value="Chromosome"/>
</dbReference>
<proteinExistence type="predicted"/>
<gene>
    <name evidence="2" type="ordered locus">BDU_369</name>
</gene>
<evidence type="ECO:0000259" key="1">
    <source>
        <dbReference type="PROSITE" id="PS51832"/>
    </source>
</evidence>
<reference evidence="2 3" key="1">
    <citation type="journal article" date="2008" name="PLoS Genet.">
        <title>The genome of Borrelia recurrentis, the agent of deadly louse-borne relapsing fever, is a degraded subset of tick-borne Borrelia duttonii.</title>
        <authorList>
            <person name="Lescot M."/>
            <person name="Audic S."/>
            <person name="Robert C."/>
            <person name="Nguyen T.T."/>
            <person name="Blanc G."/>
            <person name="Cutler S.J."/>
            <person name="Wincker P."/>
            <person name="Couloux A."/>
            <person name="Claverie J.-M."/>
            <person name="Raoult D."/>
            <person name="Drancourt M."/>
        </authorList>
    </citation>
    <scope>NUCLEOTIDE SEQUENCE [LARGE SCALE GENOMIC DNA]</scope>
    <source>
        <strain evidence="2 3">Ly</strain>
    </source>
</reference>
<evidence type="ECO:0000313" key="2">
    <source>
        <dbReference type="EMBL" id="ACH93321.1"/>
    </source>
</evidence>
<dbReference type="SMART" id="SM00471">
    <property type="entry name" value="HDc"/>
    <property type="match status" value="1"/>
</dbReference>
<dbReference type="RefSeq" id="WP_012538132.1">
    <property type="nucleotide sequence ID" value="NC_011229.1"/>
</dbReference>
<dbReference type="SUPFAM" id="SSF109604">
    <property type="entry name" value="HD-domain/PDEase-like"/>
    <property type="match status" value="1"/>
</dbReference>
<dbReference type="EMBL" id="CP000976">
    <property type="protein sequence ID" value="ACH93321.1"/>
    <property type="molecule type" value="Genomic_DNA"/>
</dbReference>
<dbReference type="OrthoDB" id="9781505at2"/>
<keyword evidence="3" id="KW-1185">Reference proteome</keyword>
<name>B5RLR3_BORDL</name>
<dbReference type="Pfam" id="PF13487">
    <property type="entry name" value="HD_5"/>
    <property type="match status" value="1"/>
</dbReference>
<dbReference type="KEGG" id="bdu:BDU_369"/>
<dbReference type="PANTHER" id="PTHR43155:SF2">
    <property type="entry name" value="CYCLIC DI-GMP PHOSPHODIESTERASE PA4108"/>
    <property type="match status" value="1"/>
</dbReference>
<dbReference type="PROSITE" id="PS51832">
    <property type="entry name" value="HD_GYP"/>
    <property type="match status" value="1"/>
</dbReference>
<dbReference type="STRING" id="412419.BDU_369"/>
<dbReference type="HOGENOM" id="CLU_000445_92_2_12"/>
<sequence length="381" mass="43930">MQSFDNLAKEIKNFSYVIEKDFLIWPKDSLLQPINTELIEKWGLKNAIQIERNFFNESLIRETKKYININEEYDEESIANYHILISNLEEIYETCKKNKKIYYQDVIPIVKKVMEFYKKNQQTFIKYIKIPKLLSDYHVVHSINTSILTVALGNEMNLNNHKTVELCTTALLHKIGFLFIPLSISEKKEKLTDKEFEIIKKYPVLGHKIISTTNFSRSICLAILTHKENLDGSGYPNKLKSEQINIEANIIGAASAYSAILLDKIYKGASSSGASLIELIQDADKKFDKRVLKLIIKVLSQCPLDFIVELNDNSIAKIIKINEININVPYIKYIIKDGKVIHPNDNQGYIKSIPKTETGIKKILRQDEINLILKKYGLKEI</sequence>
<organism evidence="2 3">
    <name type="scientific">Borrelia duttonii (strain Ly)</name>
    <dbReference type="NCBI Taxonomy" id="412419"/>
    <lineage>
        <taxon>Bacteria</taxon>
        <taxon>Pseudomonadati</taxon>
        <taxon>Spirochaetota</taxon>
        <taxon>Spirochaetia</taxon>
        <taxon>Spirochaetales</taxon>
        <taxon>Borreliaceae</taxon>
        <taxon>Borrelia</taxon>
    </lineage>
</organism>